<dbReference type="InterPro" id="IPR058594">
    <property type="entry name" value="PB1-like_dom_pln"/>
</dbReference>
<name>A0ABU6UQT1_9FABA</name>
<organism evidence="3 4">
    <name type="scientific">Stylosanthes scabra</name>
    <dbReference type="NCBI Taxonomy" id="79078"/>
    <lineage>
        <taxon>Eukaryota</taxon>
        <taxon>Viridiplantae</taxon>
        <taxon>Streptophyta</taxon>
        <taxon>Embryophyta</taxon>
        <taxon>Tracheophyta</taxon>
        <taxon>Spermatophyta</taxon>
        <taxon>Magnoliopsida</taxon>
        <taxon>eudicotyledons</taxon>
        <taxon>Gunneridae</taxon>
        <taxon>Pentapetalae</taxon>
        <taxon>rosids</taxon>
        <taxon>fabids</taxon>
        <taxon>Fabales</taxon>
        <taxon>Fabaceae</taxon>
        <taxon>Papilionoideae</taxon>
        <taxon>50 kb inversion clade</taxon>
        <taxon>dalbergioids sensu lato</taxon>
        <taxon>Dalbergieae</taxon>
        <taxon>Pterocarpus clade</taxon>
        <taxon>Stylosanthes</taxon>
    </lineage>
</organism>
<evidence type="ECO:0000313" key="4">
    <source>
        <dbReference type="Proteomes" id="UP001341840"/>
    </source>
</evidence>
<keyword evidence="4" id="KW-1185">Reference proteome</keyword>
<evidence type="ECO:0000256" key="1">
    <source>
        <dbReference type="SAM" id="MobiDB-lite"/>
    </source>
</evidence>
<accession>A0ABU6UQT1</accession>
<gene>
    <name evidence="3" type="ORF">PIB30_074494</name>
</gene>
<proteinExistence type="predicted"/>
<feature type="domain" description="PB1-like" evidence="2">
    <location>
        <begin position="45"/>
        <end position="144"/>
    </location>
</feature>
<dbReference type="Proteomes" id="UP001341840">
    <property type="component" value="Unassembled WGS sequence"/>
</dbReference>
<protein>
    <recommendedName>
        <fullName evidence="2">PB1-like domain-containing protein</fullName>
    </recommendedName>
</protein>
<dbReference type="EMBL" id="JASCZI010121756">
    <property type="protein sequence ID" value="MED6162865.1"/>
    <property type="molecule type" value="Genomic_DNA"/>
</dbReference>
<evidence type="ECO:0000259" key="2">
    <source>
        <dbReference type="Pfam" id="PF26130"/>
    </source>
</evidence>
<dbReference type="Pfam" id="PF26130">
    <property type="entry name" value="PB1-like"/>
    <property type="match status" value="1"/>
</dbReference>
<evidence type="ECO:0000313" key="3">
    <source>
        <dbReference type="EMBL" id="MED6162865.1"/>
    </source>
</evidence>
<comment type="caution">
    <text evidence="3">The sequence shown here is derived from an EMBL/GenBank/DDBJ whole genome shotgun (WGS) entry which is preliminary data.</text>
</comment>
<reference evidence="3 4" key="1">
    <citation type="journal article" date="2023" name="Plants (Basel)">
        <title>Bridging the Gap: Combining Genomics and Transcriptomics Approaches to Understand Stylosanthes scabra, an Orphan Legume from the Brazilian Caatinga.</title>
        <authorList>
            <person name="Ferreira-Neto J.R.C."/>
            <person name="da Silva M.D."/>
            <person name="Binneck E."/>
            <person name="de Melo N.F."/>
            <person name="da Silva R.H."/>
            <person name="de Melo A.L.T.M."/>
            <person name="Pandolfi V."/>
            <person name="Bustamante F.O."/>
            <person name="Brasileiro-Vidal A.C."/>
            <person name="Benko-Iseppon A.M."/>
        </authorList>
    </citation>
    <scope>NUCLEOTIDE SEQUENCE [LARGE SCALE GENOMIC DNA]</scope>
    <source>
        <tissue evidence="3">Leaves</tissue>
    </source>
</reference>
<feature type="region of interest" description="Disordered" evidence="1">
    <location>
        <begin position="190"/>
        <end position="240"/>
    </location>
</feature>
<sequence>MYKLFCKGLEIKAIIKFKCVMLQSLEFCVTLIQTAYDHEVDAMVYLTLVYHHGGSLVTKDDGSVAYEVDNVDVQDRLDEDTLDVYAVRGHHHALGYPKIAQCRWLIPGSPLETGLRVITDDVHLLEMCRLARGNNNRVDIYYEHVVSEPQVEEDVPELIELTPNSVTMDQVPSPMTNTPTKVKQRVKIVLPKSPLKSKSPSKHQPNSTPNPATKPETSSKPTPNPALEAQTFSRGDVGWT</sequence>
<feature type="compositionally biased region" description="Polar residues" evidence="1">
    <location>
        <begin position="203"/>
        <end position="221"/>
    </location>
</feature>